<dbReference type="NCBIfam" id="NF009848">
    <property type="entry name" value="PRK13318.1-6"/>
    <property type="match status" value="1"/>
</dbReference>
<evidence type="ECO:0000256" key="7">
    <source>
        <dbReference type="ARBA" id="ARBA00022490"/>
    </source>
</evidence>
<keyword evidence="9 16" id="KW-0547">Nucleotide-binding</keyword>
<evidence type="ECO:0000256" key="8">
    <source>
        <dbReference type="ARBA" id="ARBA00022679"/>
    </source>
</evidence>
<dbReference type="NCBIfam" id="NF009855">
    <property type="entry name" value="PRK13321.1"/>
    <property type="match status" value="1"/>
</dbReference>
<comment type="similarity">
    <text evidence="14 16">Belongs to the type III pantothenate kinase family.</text>
</comment>
<dbReference type="InterPro" id="IPR043129">
    <property type="entry name" value="ATPase_NBD"/>
</dbReference>
<comment type="subunit">
    <text evidence="5 16">Homodimer.</text>
</comment>
<dbReference type="STRING" id="1612202.SAMN05421734_11110"/>
<dbReference type="GO" id="GO:0005737">
    <property type="term" value="C:cytoplasm"/>
    <property type="evidence" value="ECO:0007669"/>
    <property type="project" value="UniProtKB-SubCell"/>
</dbReference>
<feature type="binding site" evidence="16">
    <location>
        <begin position="17"/>
        <end position="24"/>
    </location>
    <ligand>
        <name>ATP</name>
        <dbReference type="ChEBI" id="CHEBI:30616"/>
    </ligand>
</feature>
<feature type="binding site" evidence="16">
    <location>
        <position position="141"/>
    </location>
    <ligand>
        <name>K(+)</name>
        <dbReference type="ChEBI" id="CHEBI:29103"/>
    </ligand>
</feature>
<dbReference type="Gene3D" id="3.30.420.40">
    <property type="match status" value="2"/>
</dbReference>
<keyword evidence="8 16" id="KW-0808">Transferase</keyword>
<dbReference type="EMBL" id="FMYI01000011">
    <property type="protein sequence ID" value="SDC54658.1"/>
    <property type="molecule type" value="Genomic_DNA"/>
</dbReference>
<dbReference type="InterPro" id="IPR004619">
    <property type="entry name" value="Type_III_PanK"/>
</dbReference>
<dbReference type="GO" id="GO:0005524">
    <property type="term" value="F:ATP binding"/>
    <property type="evidence" value="ECO:0007669"/>
    <property type="project" value="UniProtKB-UniRule"/>
</dbReference>
<evidence type="ECO:0000256" key="16">
    <source>
        <dbReference type="HAMAP-Rule" id="MF_01274"/>
    </source>
</evidence>
<proteinExistence type="inferred from homology"/>
<dbReference type="EC" id="2.7.1.33" evidence="6 16"/>
<dbReference type="GO" id="GO:0046872">
    <property type="term" value="F:metal ion binding"/>
    <property type="evidence" value="ECO:0007669"/>
    <property type="project" value="UniProtKB-KW"/>
</dbReference>
<evidence type="ECO:0000313" key="18">
    <source>
        <dbReference type="Proteomes" id="UP000242949"/>
    </source>
</evidence>
<evidence type="ECO:0000256" key="13">
    <source>
        <dbReference type="ARBA" id="ARBA00022993"/>
    </source>
</evidence>
<evidence type="ECO:0000256" key="2">
    <source>
        <dbReference type="ARBA" id="ARBA00001958"/>
    </source>
</evidence>
<reference evidence="18" key="1">
    <citation type="submission" date="2016-09" db="EMBL/GenBank/DDBJ databases">
        <authorList>
            <person name="Varghese N."/>
            <person name="Submissions S."/>
        </authorList>
    </citation>
    <scope>NUCLEOTIDE SEQUENCE [LARGE SCALE GENOMIC DNA]</scope>
    <source>
        <strain evidence="18">S5</strain>
    </source>
</reference>
<evidence type="ECO:0000256" key="4">
    <source>
        <dbReference type="ARBA" id="ARBA00005225"/>
    </source>
</evidence>
<dbReference type="HAMAP" id="MF_01274">
    <property type="entry name" value="Pantothen_kinase_3"/>
    <property type="match status" value="1"/>
</dbReference>
<protein>
    <recommendedName>
        <fullName evidence="15 16">Type III pantothenate kinase</fullName>
        <ecNumber evidence="6 16">2.7.1.33</ecNumber>
    </recommendedName>
    <alternativeName>
        <fullName evidence="16">PanK-III</fullName>
    </alternativeName>
    <alternativeName>
        <fullName evidence="16">Pantothenic acid kinase</fullName>
    </alternativeName>
</protein>
<evidence type="ECO:0000256" key="3">
    <source>
        <dbReference type="ARBA" id="ARBA00004496"/>
    </source>
</evidence>
<dbReference type="Proteomes" id="UP000242949">
    <property type="component" value="Unassembled WGS sequence"/>
</dbReference>
<keyword evidence="16" id="KW-0479">Metal-binding</keyword>
<evidence type="ECO:0000256" key="12">
    <source>
        <dbReference type="ARBA" id="ARBA00022958"/>
    </source>
</evidence>
<evidence type="ECO:0000256" key="6">
    <source>
        <dbReference type="ARBA" id="ARBA00012102"/>
    </source>
</evidence>
<dbReference type="GO" id="GO:0004594">
    <property type="term" value="F:pantothenate kinase activity"/>
    <property type="evidence" value="ECO:0007669"/>
    <property type="project" value="UniProtKB-UniRule"/>
</dbReference>
<feature type="binding site" evidence="16">
    <location>
        <position position="196"/>
    </location>
    <ligand>
        <name>substrate</name>
    </ligand>
</feature>
<dbReference type="Pfam" id="PF03309">
    <property type="entry name" value="Pan_kinase"/>
    <property type="match status" value="1"/>
</dbReference>
<gene>
    <name evidence="16" type="primary">coaX</name>
    <name evidence="17" type="ORF">SAMN05421734_11110</name>
</gene>
<dbReference type="SUPFAM" id="SSF53067">
    <property type="entry name" value="Actin-like ATPase domain"/>
    <property type="match status" value="2"/>
</dbReference>
<keyword evidence="7 16" id="KW-0963">Cytoplasm</keyword>
<evidence type="ECO:0000313" key="17">
    <source>
        <dbReference type="EMBL" id="SDC54658.1"/>
    </source>
</evidence>
<dbReference type="GO" id="GO:0015937">
    <property type="term" value="P:coenzyme A biosynthetic process"/>
    <property type="evidence" value="ECO:0007669"/>
    <property type="project" value="UniProtKB-UniRule"/>
</dbReference>
<dbReference type="CDD" id="cd24015">
    <property type="entry name" value="ASKHA_NBD_PanK-III"/>
    <property type="match status" value="1"/>
</dbReference>
<evidence type="ECO:0000256" key="14">
    <source>
        <dbReference type="ARBA" id="ARBA00038036"/>
    </source>
</evidence>
<feature type="binding site" evidence="16">
    <location>
        <begin position="119"/>
        <end position="122"/>
    </location>
    <ligand>
        <name>substrate</name>
    </ligand>
</feature>
<sequence length="266" mass="29713">MLFSKSGVGERVLLVLDVGNTNIVMGLFDKDRLAYQWRVKTDREKTEDEYAMLVQSLFDYHELDFSLIDDLIISSVVPPIMYALERMGEKYFKRKPIIVGKTPVHEYLKMNYPTPNEIGADRVVNAVGAIKSYGAPLIIIDFGTATTYCYIDESESYCGGAITPGIKISIDALYNRAAKLPKVEITHPERVIGKSTVNAMQSGLYYGYVGQVDELVRRFKKESGCNPKVIATGGLAELIADESEMIDVVDHALTLKGLKEIYHNVK</sequence>
<dbReference type="PANTHER" id="PTHR34265">
    <property type="entry name" value="TYPE III PANTOTHENATE KINASE"/>
    <property type="match status" value="1"/>
</dbReference>
<keyword evidence="10 16" id="KW-0418">Kinase</keyword>
<evidence type="ECO:0000256" key="1">
    <source>
        <dbReference type="ARBA" id="ARBA00001206"/>
    </source>
</evidence>
<dbReference type="PANTHER" id="PTHR34265:SF1">
    <property type="entry name" value="TYPE III PANTOTHENATE KINASE"/>
    <property type="match status" value="1"/>
</dbReference>
<evidence type="ECO:0000256" key="11">
    <source>
        <dbReference type="ARBA" id="ARBA00022840"/>
    </source>
</evidence>
<comment type="pathway">
    <text evidence="4 16">Cofactor biosynthesis; coenzyme A biosynthesis; CoA from (R)-pantothenate: step 1/5.</text>
</comment>
<dbReference type="NCBIfam" id="TIGR00671">
    <property type="entry name" value="baf"/>
    <property type="match status" value="1"/>
</dbReference>
<keyword evidence="18" id="KW-1185">Reference proteome</keyword>
<evidence type="ECO:0000256" key="10">
    <source>
        <dbReference type="ARBA" id="ARBA00022777"/>
    </source>
</evidence>
<feature type="binding site" evidence="16">
    <location>
        <position position="112"/>
    </location>
    <ligand>
        <name>substrate</name>
    </ligand>
</feature>
<evidence type="ECO:0000256" key="9">
    <source>
        <dbReference type="ARBA" id="ARBA00022741"/>
    </source>
</evidence>
<comment type="subcellular location">
    <subcellularLocation>
        <location evidence="3 16">Cytoplasm</location>
    </subcellularLocation>
</comment>
<feature type="binding site" evidence="16">
    <location>
        <position position="144"/>
    </location>
    <ligand>
        <name>ATP</name>
        <dbReference type="ChEBI" id="CHEBI:30616"/>
    </ligand>
</feature>
<comment type="function">
    <text evidence="16">Catalyzes the phosphorylation of pantothenate (Pan), the first step in CoA biosynthesis.</text>
</comment>
<keyword evidence="11 16" id="KW-0067">ATP-binding</keyword>
<comment type="cofactor">
    <cofactor evidence="2">
        <name>K(+)</name>
        <dbReference type="ChEBI" id="CHEBI:29103"/>
    </cofactor>
</comment>
<evidence type="ECO:0000256" key="15">
    <source>
        <dbReference type="ARBA" id="ARBA00040883"/>
    </source>
</evidence>
<keyword evidence="13 16" id="KW-0173">Coenzyme A biosynthesis</keyword>
<name>A0A1G6MGB6_9BACI</name>
<dbReference type="AlphaFoldDB" id="A0A1G6MGB6"/>
<accession>A0A1G6MGB6</accession>
<evidence type="ECO:0000256" key="5">
    <source>
        <dbReference type="ARBA" id="ARBA00011738"/>
    </source>
</evidence>
<comment type="cofactor">
    <cofactor evidence="16">
        <name>NH4(+)</name>
        <dbReference type="ChEBI" id="CHEBI:28938"/>
    </cofactor>
    <cofactor evidence="16">
        <name>K(+)</name>
        <dbReference type="ChEBI" id="CHEBI:29103"/>
    </cofactor>
    <text evidence="16">A monovalent cation. Ammonium or potassium.</text>
</comment>
<dbReference type="UniPathway" id="UPA00241">
    <property type="reaction ID" value="UER00352"/>
</dbReference>
<comment type="catalytic activity">
    <reaction evidence="1 16">
        <text>(R)-pantothenate + ATP = (R)-4'-phosphopantothenate + ADP + H(+)</text>
        <dbReference type="Rhea" id="RHEA:16373"/>
        <dbReference type="ChEBI" id="CHEBI:10986"/>
        <dbReference type="ChEBI" id="CHEBI:15378"/>
        <dbReference type="ChEBI" id="CHEBI:29032"/>
        <dbReference type="ChEBI" id="CHEBI:30616"/>
        <dbReference type="ChEBI" id="CHEBI:456216"/>
        <dbReference type="EC" id="2.7.1.33"/>
    </reaction>
</comment>
<keyword evidence="12 16" id="KW-0630">Potassium</keyword>
<organism evidence="17 18">
    <name type="scientific">Pelagirhabdus alkalitolerans</name>
    <dbReference type="NCBI Taxonomy" id="1612202"/>
    <lineage>
        <taxon>Bacteria</taxon>
        <taxon>Bacillati</taxon>
        <taxon>Bacillota</taxon>
        <taxon>Bacilli</taxon>
        <taxon>Bacillales</taxon>
        <taxon>Bacillaceae</taxon>
        <taxon>Pelagirhabdus</taxon>
    </lineage>
</organism>
<feature type="active site" description="Proton acceptor" evidence="16">
    <location>
        <position position="121"/>
    </location>
</feature>